<keyword evidence="5" id="KW-1185">Reference proteome</keyword>
<reference evidence="4 5" key="1">
    <citation type="submission" date="2022-04" db="EMBL/GenBank/DDBJ databases">
        <title>Positive selection, recombination, and allopatry shape intraspecific diversity of widespread and dominant cyanobacteria.</title>
        <authorList>
            <person name="Wei J."/>
            <person name="Shu W."/>
            <person name="Hu C."/>
        </authorList>
    </citation>
    <scope>NUCLEOTIDE SEQUENCE [LARGE SCALE GENOMIC DNA]</scope>
    <source>
        <strain evidence="4 5">GB2-A4</strain>
    </source>
</reference>
<keyword evidence="2" id="KW-0472">Membrane</keyword>
<organism evidence="4 5">
    <name type="scientific">Trichocoleus desertorum GB2-A4</name>
    <dbReference type="NCBI Taxonomy" id="2933944"/>
    <lineage>
        <taxon>Bacteria</taxon>
        <taxon>Bacillati</taxon>
        <taxon>Cyanobacteriota</taxon>
        <taxon>Cyanophyceae</taxon>
        <taxon>Leptolyngbyales</taxon>
        <taxon>Trichocoleusaceae</taxon>
        <taxon>Trichocoleus</taxon>
    </lineage>
</organism>
<feature type="region of interest" description="Disordered" evidence="1">
    <location>
        <begin position="553"/>
        <end position="609"/>
    </location>
</feature>
<evidence type="ECO:0000256" key="2">
    <source>
        <dbReference type="SAM" id="Phobius"/>
    </source>
</evidence>
<dbReference type="InterPro" id="IPR012338">
    <property type="entry name" value="Beta-lactam/transpept-like"/>
</dbReference>
<evidence type="ECO:0000313" key="4">
    <source>
        <dbReference type="EMBL" id="MEP0816430.1"/>
    </source>
</evidence>
<protein>
    <submittedName>
        <fullName evidence="4">Class A beta-lactamase-related serine hydrolase</fullName>
    </submittedName>
</protein>
<feature type="region of interest" description="Disordered" evidence="1">
    <location>
        <begin position="1"/>
        <end position="64"/>
    </location>
</feature>
<dbReference type="Gene3D" id="3.40.710.10">
    <property type="entry name" value="DD-peptidase/beta-lactamase superfamily"/>
    <property type="match status" value="1"/>
</dbReference>
<dbReference type="EMBL" id="JAMPKM010000002">
    <property type="protein sequence ID" value="MEP0816430.1"/>
    <property type="molecule type" value="Genomic_DNA"/>
</dbReference>
<sequence length="609" mass="65285">MTDQGSTMSRRHRRRQMLQASQQQEVAKRLPSQPENLLSAQGTVPKAPTQSQQRASHRAGSQSHLRLNLKQLLSGQPERRLLPLARTNGQLVVSPSRTSAIAPTTRRSARESGLRTSNNAQRLPGPRDTNSIDDSLWRDRLLPLTPKAATREAARGIGAKNSPLSERQTQVSSPIPGNSSGSRTRSGKRTRQRSPKLHRSQPTAQSIAELKRKAAQRSQLRRSVSPLLYGTRLLILGLGIGVIAGTLLSTLDPSRFMAGASQTAINAKSQTEQQAKVVNSAKLPMPLKLSQEAAPLKAEIQGLTRQTSGLTPGVFLIDLDTTTYVDLNGTAVFPAASTIKVPVLVAFFQDVDAGKIRLDELLTMKPELIGSGSGDMQYQPPGTKFSALDTASRMITISDNTATNMLIARLGGVAALNRRFQSWGLTATVINNPLPDLQGTNTTSPRDLATLMAWVNQGDLVSMRSRDRMLDIMRRTVTDTLLPRGLGEGATIAHKTGDIGSLIGDVGLIDMPNGKRYVITALVKRPFNDGQASELIRQISRVTYNNLSQSGGAANTLPGSTMAPGPGVGMPNPAGNMPLGNPANVPGQGRPMAPAAPSTFNQPPGFNQQ</sequence>
<feature type="compositionally biased region" description="Polar residues" evidence="1">
    <location>
        <begin position="598"/>
        <end position="609"/>
    </location>
</feature>
<dbReference type="Pfam" id="PF13354">
    <property type="entry name" value="Beta-lactamase2"/>
    <property type="match status" value="1"/>
</dbReference>
<dbReference type="RefSeq" id="WP_242016842.1">
    <property type="nucleotide sequence ID" value="NZ_JAMPKM010000002.1"/>
</dbReference>
<gene>
    <name evidence="4" type="ORF">NC998_04900</name>
</gene>
<feature type="region of interest" description="Disordered" evidence="1">
    <location>
        <begin position="93"/>
        <end position="134"/>
    </location>
</feature>
<feature type="compositionally biased region" description="Polar residues" evidence="1">
    <location>
        <begin position="33"/>
        <end position="64"/>
    </location>
</feature>
<evidence type="ECO:0000259" key="3">
    <source>
        <dbReference type="Pfam" id="PF13354"/>
    </source>
</evidence>
<feature type="transmembrane region" description="Helical" evidence="2">
    <location>
        <begin position="227"/>
        <end position="248"/>
    </location>
</feature>
<keyword evidence="2" id="KW-1133">Transmembrane helix</keyword>
<feature type="compositionally biased region" description="Polar residues" evidence="1">
    <location>
        <begin position="93"/>
        <end position="106"/>
    </location>
</feature>
<comment type="caution">
    <text evidence="4">The sequence shown here is derived from an EMBL/GenBank/DDBJ whole genome shotgun (WGS) entry which is preliminary data.</text>
</comment>
<dbReference type="InterPro" id="IPR045155">
    <property type="entry name" value="Beta-lactam_cat"/>
</dbReference>
<feature type="compositionally biased region" description="Polar residues" evidence="1">
    <location>
        <begin position="162"/>
        <end position="178"/>
    </location>
</feature>
<dbReference type="InterPro" id="IPR000871">
    <property type="entry name" value="Beta-lactam_class-A"/>
</dbReference>
<feature type="region of interest" description="Disordered" evidence="1">
    <location>
        <begin position="147"/>
        <end position="216"/>
    </location>
</feature>
<dbReference type="GO" id="GO:0016787">
    <property type="term" value="F:hydrolase activity"/>
    <property type="evidence" value="ECO:0007669"/>
    <property type="project" value="UniProtKB-KW"/>
</dbReference>
<dbReference type="Proteomes" id="UP001464891">
    <property type="component" value="Unassembled WGS sequence"/>
</dbReference>
<dbReference type="PANTHER" id="PTHR35333:SF4">
    <property type="entry name" value="SLR0121 PROTEIN"/>
    <property type="match status" value="1"/>
</dbReference>
<name>A0ABV0J3R6_9CYAN</name>
<dbReference type="SUPFAM" id="SSF56601">
    <property type="entry name" value="beta-lactamase/transpeptidase-like"/>
    <property type="match status" value="1"/>
</dbReference>
<feature type="compositionally biased region" description="Basic residues" evidence="1">
    <location>
        <begin position="185"/>
        <end position="199"/>
    </location>
</feature>
<evidence type="ECO:0000313" key="5">
    <source>
        <dbReference type="Proteomes" id="UP001464891"/>
    </source>
</evidence>
<keyword evidence="2" id="KW-0812">Transmembrane</keyword>
<feature type="domain" description="Beta-lactamase class A catalytic" evidence="3">
    <location>
        <begin position="313"/>
        <end position="523"/>
    </location>
</feature>
<evidence type="ECO:0000256" key="1">
    <source>
        <dbReference type="SAM" id="MobiDB-lite"/>
    </source>
</evidence>
<proteinExistence type="predicted"/>
<dbReference type="PANTHER" id="PTHR35333">
    <property type="entry name" value="BETA-LACTAMASE"/>
    <property type="match status" value="1"/>
</dbReference>
<accession>A0ABV0J3R6</accession>
<keyword evidence="4" id="KW-0378">Hydrolase</keyword>